<comment type="caution">
    <text evidence="2">The sequence shown here is derived from an EMBL/GenBank/DDBJ whole genome shotgun (WGS) entry which is preliminary data.</text>
</comment>
<dbReference type="InterPro" id="IPR013106">
    <property type="entry name" value="Ig_V-set"/>
</dbReference>
<dbReference type="Gene3D" id="2.60.40.10">
    <property type="entry name" value="Immunoglobulins"/>
    <property type="match status" value="1"/>
</dbReference>
<evidence type="ECO:0000313" key="2">
    <source>
        <dbReference type="EMBL" id="OBS80060.1"/>
    </source>
</evidence>
<protein>
    <recommendedName>
        <fullName evidence="1">Immunoglobulin V-set domain-containing protein</fullName>
    </recommendedName>
</protein>
<keyword evidence="3" id="KW-1185">Reference proteome</keyword>
<evidence type="ECO:0000259" key="1">
    <source>
        <dbReference type="Pfam" id="PF07686"/>
    </source>
</evidence>
<dbReference type="PANTHER" id="PTHR23267">
    <property type="entry name" value="IMMUNOGLOBULIN LIGHT CHAIN"/>
    <property type="match status" value="1"/>
</dbReference>
<gene>
    <name evidence="2" type="ORF">A6R68_21741</name>
</gene>
<dbReference type="EMBL" id="LZPO01017523">
    <property type="protein sequence ID" value="OBS80060.1"/>
    <property type="molecule type" value="Genomic_DNA"/>
</dbReference>
<reference evidence="2 3" key="1">
    <citation type="submission" date="2016-06" db="EMBL/GenBank/DDBJ databases">
        <title>The Draft Genome Sequence and Annotation of the Desert Woodrat Neotoma lepida.</title>
        <authorList>
            <person name="Campbell M."/>
            <person name="Oakeson K.F."/>
            <person name="Yandell M."/>
            <person name="Halpert J.R."/>
            <person name="Dearing D."/>
        </authorList>
    </citation>
    <scope>NUCLEOTIDE SEQUENCE [LARGE SCALE GENOMIC DNA]</scope>
    <source>
        <strain evidence="2">417</strain>
        <tissue evidence="2">Liver</tissue>
    </source>
</reference>
<feature type="domain" description="Immunoglobulin V-set" evidence="1">
    <location>
        <begin position="55"/>
        <end position="105"/>
    </location>
</feature>
<accession>A0A1A6HPZ1</accession>
<dbReference type="Proteomes" id="UP000092124">
    <property type="component" value="Unassembled WGS sequence"/>
</dbReference>
<feature type="non-terminal residue" evidence="2">
    <location>
        <position position="139"/>
    </location>
</feature>
<dbReference type="SUPFAM" id="SSF48726">
    <property type="entry name" value="Immunoglobulin"/>
    <property type="match status" value="1"/>
</dbReference>
<dbReference type="InterPro" id="IPR036179">
    <property type="entry name" value="Ig-like_dom_sf"/>
</dbReference>
<dbReference type="Pfam" id="PF07686">
    <property type="entry name" value="V-set"/>
    <property type="match status" value="1"/>
</dbReference>
<dbReference type="AlphaFoldDB" id="A0A1A6HPZ1"/>
<dbReference type="InterPro" id="IPR013783">
    <property type="entry name" value="Ig-like_fold"/>
</dbReference>
<evidence type="ECO:0000313" key="3">
    <source>
        <dbReference type="Proteomes" id="UP000092124"/>
    </source>
</evidence>
<dbReference type="InterPro" id="IPR050150">
    <property type="entry name" value="IgV_Light_Chain"/>
</dbReference>
<organism evidence="2 3">
    <name type="scientific">Neotoma lepida</name>
    <name type="common">Desert woodrat</name>
    <dbReference type="NCBI Taxonomy" id="56216"/>
    <lineage>
        <taxon>Eukaryota</taxon>
        <taxon>Metazoa</taxon>
        <taxon>Chordata</taxon>
        <taxon>Craniata</taxon>
        <taxon>Vertebrata</taxon>
        <taxon>Euteleostomi</taxon>
        <taxon>Mammalia</taxon>
        <taxon>Eutheria</taxon>
        <taxon>Euarchontoglires</taxon>
        <taxon>Glires</taxon>
        <taxon>Rodentia</taxon>
        <taxon>Myomorpha</taxon>
        <taxon>Muroidea</taxon>
        <taxon>Cricetidae</taxon>
        <taxon>Neotominae</taxon>
        <taxon>Neotoma</taxon>
    </lineage>
</organism>
<dbReference type="OrthoDB" id="9684711at2759"/>
<proteinExistence type="predicted"/>
<name>A0A1A6HPZ1_NEOLE</name>
<sequence>MDSLHSLEDFFIYQLHLVQLSLQSGLSMDMRASAQFLGLLLLWFPGASCDIQMTQSPSSISASLGDRVTLGCRASEGISSYLNWYQQKPGKAPKLLIYRASNLEDGSHRGSVAVGLGQIFLSPSAAWSLKTLRLITVNK</sequence>